<keyword evidence="2" id="KW-1185">Reference proteome</keyword>
<sequence length="136" mass="15502">MFSSIKTSKTNKELVTHLTNKLNLGSENIIARLAFSYSLAKEHKLELNKIEDSQGKEYNIKVLFGNYPEIYLSIIALHYNIKIADKDMQKYVKMHIDDGLTLIDQDISNKSSISGNDFLINEIEKGLQLDSSSQIY</sequence>
<evidence type="ECO:0000313" key="2">
    <source>
        <dbReference type="Proteomes" id="UP000636110"/>
    </source>
</evidence>
<proteinExistence type="predicted"/>
<name>A0ABR6EQ41_9SPHI</name>
<protein>
    <submittedName>
        <fullName evidence="1">DUF1832 domain-containing protein</fullName>
    </submittedName>
</protein>
<dbReference type="RefSeq" id="WP_182952643.1">
    <property type="nucleotide sequence ID" value="NZ_WNXC01000001.1"/>
</dbReference>
<organism evidence="1 2">
    <name type="scientific">Pedobacter gandavensis</name>
    <dbReference type="NCBI Taxonomy" id="2679963"/>
    <lineage>
        <taxon>Bacteria</taxon>
        <taxon>Pseudomonadati</taxon>
        <taxon>Bacteroidota</taxon>
        <taxon>Sphingobacteriia</taxon>
        <taxon>Sphingobacteriales</taxon>
        <taxon>Sphingobacteriaceae</taxon>
        <taxon>Pedobacter</taxon>
    </lineage>
</organism>
<reference evidence="1 2" key="1">
    <citation type="submission" date="2019-11" db="EMBL/GenBank/DDBJ databases">
        <title>Description of Pedobacter sp. LMG 31462T.</title>
        <authorList>
            <person name="Carlier A."/>
            <person name="Qi S."/>
            <person name="Vandamme P."/>
        </authorList>
    </citation>
    <scope>NUCLEOTIDE SEQUENCE [LARGE SCALE GENOMIC DNA]</scope>
    <source>
        <strain evidence="1 2">LMG 31462</strain>
    </source>
</reference>
<dbReference type="EMBL" id="WNXC01000001">
    <property type="protein sequence ID" value="MBB2147363.1"/>
    <property type="molecule type" value="Genomic_DNA"/>
</dbReference>
<dbReference type="Proteomes" id="UP000636110">
    <property type="component" value="Unassembled WGS sequence"/>
</dbReference>
<dbReference type="InterPro" id="IPR014969">
    <property type="entry name" value="DNA_S_DndE"/>
</dbReference>
<dbReference type="Gene3D" id="1.10.1220.160">
    <property type="entry name" value="DNA sulphur modification protein DndE"/>
    <property type="match status" value="1"/>
</dbReference>
<dbReference type="Pfam" id="PF08870">
    <property type="entry name" value="DndE"/>
    <property type="match status" value="1"/>
</dbReference>
<comment type="caution">
    <text evidence="1">The sequence shown here is derived from an EMBL/GenBank/DDBJ whole genome shotgun (WGS) entry which is preliminary data.</text>
</comment>
<accession>A0ABR6EQ41</accession>
<dbReference type="InterPro" id="IPR038472">
    <property type="entry name" value="DndE_sf"/>
</dbReference>
<gene>
    <name evidence="1" type="ORF">GM920_00425</name>
</gene>
<evidence type="ECO:0000313" key="1">
    <source>
        <dbReference type="EMBL" id="MBB2147363.1"/>
    </source>
</evidence>